<dbReference type="PANTHER" id="PTHR37259">
    <property type="entry name" value="OS07G0474300 PROTEIN"/>
    <property type="match status" value="1"/>
</dbReference>
<evidence type="ECO:0000313" key="2">
    <source>
        <dbReference type="EMBL" id="KAA8528822.1"/>
    </source>
</evidence>
<reference evidence="2 3" key="1">
    <citation type="submission" date="2019-09" db="EMBL/GenBank/DDBJ databases">
        <title>A chromosome-level genome assembly of the Chinese tupelo Nyssa sinensis.</title>
        <authorList>
            <person name="Yang X."/>
            <person name="Kang M."/>
            <person name="Yang Y."/>
            <person name="Xiong H."/>
            <person name="Wang M."/>
            <person name="Zhang Z."/>
            <person name="Wang Z."/>
            <person name="Wu H."/>
            <person name="Ma T."/>
            <person name="Liu J."/>
            <person name="Xi Z."/>
        </authorList>
    </citation>
    <scope>NUCLEOTIDE SEQUENCE [LARGE SCALE GENOMIC DNA]</scope>
    <source>
        <strain evidence="2">J267</strain>
        <tissue evidence="2">Leaf</tissue>
    </source>
</reference>
<protein>
    <submittedName>
        <fullName evidence="2">Uncharacterized protein</fullName>
    </submittedName>
</protein>
<sequence length="258" mass="29301">MSKFRSDRKPPLARSPIQLRSRRVQRSTASTGQSLPGSLTKTQLPTRGWDIDEWELRPEYRSISCELQALAKMVNDEFGNADLGNVGFATTFHAVSSPLFERGRFYDEYSARRNERIKRKKVETGDKRKSVYDLGVKVESAKRRDLKKFEGLRKSIPSTPMTDRREIPRYSLRSSSSKENKNTHTPLAAVNIVDGSDRKPDPDGLVLFSHNRAGVVIKYREDTKAKEPQFQVVQLQKFSHYPILGAVSASKSSRSTPK</sequence>
<keyword evidence="3" id="KW-1185">Reference proteome</keyword>
<organism evidence="2 3">
    <name type="scientific">Nyssa sinensis</name>
    <dbReference type="NCBI Taxonomy" id="561372"/>
    <lineage>
        <taxon>Eukaryota</taxon>
        <taxon>Viridiplantae</taxon>
        <taxon>Streptophyta</taxon>
        <taxon>Embryophyta</taxon>
        <taxon>Tracheophyta</taxon>
        <taxon>Spermatophyta</taxon>
        <taxon>Magnoliopsida</taxon>
        <taxon>eudicotyledons</taxon>
        <taxon>Gunneridae</taxon>
        <taxon>Pentapetalae</taxon>
        <taxon>asterids</taxon>
        <taxon>Cornales</taxon>
        <taxon>Nyssaceae</taxon>
        <taxon>Nyssa</taxon>
    </lineage>
</organism>
<name>A0A5J5AG61_9ASTE</name>
<accession>A0A5J5AG61</accession>
<dbReference type="Proteomes" id="UP000325577">
    <property type="component" value="Linkage Group LG21"/>
</dbReference>
<gene>
    <name evidence="2" type="ORF">F0562_036177</name>
</gene>
<feature type="region of interest" description="Disordered" evidence="1">
    <location>
        <begin position="1"/>
        <end position="44"/>
    </location>
</feature>
<proteinExistence type="predicted"/>
<dbReference type="EMBL" id="CM018045">
    <property type="protein sequence ID" value="KAA8528822.1"/>
    <property type="molecule type" value="Genomic_DNA"/>
</dbReference>
<feature type="compositionally biased region" description="Basic and acidic residues" evidence="1">
    <location>
        <begin position="1"/>
        <end position="10"/>
    </location>
</feature>
<feature type="compositionally biased region" description="Polar residues" evidence="1">
    <location>
        <begin position="26"/>
        <end position="44"/>
    </location>
</feature>
<dbReference type="PANTHER" id="PTHR37259:SF2">
    <property type="entry name" value="OS07G0474300 PROTEIN"/>
    <property type="match status" value="1"/>
</dbReference>
<dbReference type="AlphaFoldDB" id="A0A5J5AG61"/>
<evidence type="ECO:0000313" key="3">
    <source>
        <dbReference type="Proteomes" id="UP000325577"/>
    </source>
</evidence>
<dbReference type="OrthoDB" id="784446at2759"/>
<evidence type="ECO:0000256" key="1">
    <source>
        <dbReference type="SAM" id="MobiDB-lite"/>
    </source>
</evidence>